<evidence type="ECO:0000256" key="1">
    <source>
        <dbReference type="SAM" id="MobiDB-lite"/>
    </source>
</evidence>
<dbReference type="Proteomes" id="UP000187209">
    <property type="component" value="Unassembled WGS sequence"/>
</dbReference>
<proteinExistence type="predicted"/>
<organism evidence="2 3">
    <name type="scientific">Stentor coeruleus</name>
    <dbReference type="NCBI Taxonomy" id="5963"/>
    <lineage>
        <taxon>Eukaryota</taxon>
        <taxon>Sar</taxon>
        <taxon>Alveolata</taxon>
        <taxon>Ciliophora</taxon>
        <taxon>Postciliodesmatophora</taxon>
        <taxon>Heterotrichea</taxon>
        <taxon>Heterotrichida</taxon>
        <taxon>Stentoridae</taxon>
        <taxon>Stentor</taxon>
    </lineage>
</organism>
<accession>A0A1R2CHR4</accession>
<protein>
    <submittedName>
        <fullName evidence="2">Uncharacterized protein</fullName>
    </submittedName>
</protein>
<comment type="caution">
    <text evidence="2">The sequence shown here is derived from an EMBL/GenBank/DDBJ whole genome shotgun (WGS) entry which is preliminary data.</text>
</comment>
<evidence type="ECO:0000313" key="3">
    <source>
        <dbReference type="Proteomes" id="UP000187209"/>
    </source>
</evidence>
<keyword evidence="3" id="KW-1185">Reference proteome</keyword>
<dbReference type="OrthoDB" id="322264at2759"/>
<sequence>MSNKELKSSFKGEKTFRWESSIPNWLKNHSRPVKSAMDSNLRLSTSKDFKNSDTYTQDIITKMPTMQCFPTELKPSAPCYSIKYLGVTKGQIGILSKRAPIPFMSPLETCKDVPMTLINSSVVEKKSTSRILNKILAQPMQPVFRADPPEEPIEKVLDEDFPNPEAYDEFVIHTYARPKALVTVHREDFFDESENIHKPVQIPYHRVGISGWKLSRPKSSNPRTSSSEKRYLRKPEFKHMKKPKKHDLPEYYNEPYLKFIAEKRKNAVI</sequence>
<dbReference type="AlphaFoldDB" id="A0A1R2CHR4"/>
<dbReference type="EMBL" id="MPUH01000149">
    <property type="protein sequence ID" value="OMJ88495.1"/>
    <property type="molecule type" value="Genomic_DNA"/>
</dbReference>
<evidence type="ECO:0000313" key="2">
    <source>
        <dbReference type="EMBL" id="OMJ88495.1"/>
    </source>
</evidence>
<reference evidence="2 3" key="1">
    <citation type="submission" date="2016-11" db="EMBL/GenBank/DDBJ databases">
        <title>The macronuclear genome of Stentor coeruleus: a giant cell with tiny introns.</title>
        <authorList>
            <person name="Slabodnick M."/>
            <person name="Ruby J.G."/>
            <person name="Reiff S.B."/>
            <person name="Swart E.C."/>
            <person name="Gosai S."/>
            <person name="Prabakaran S."/>
            <person name="Witkowska E."/>
            <person name="Larue G.E."/>
            <person name="Fisher S."/>
            <person name="Freeman R.M."/>
            <person name="Gunawardena J."/>
            <person name="Chu W."/>
            <person name="Stover N.A."/>
            <person name="Gregory B.D."/>
            <person name="Nowacki M."/>
            <person name="Derisi J."/>
            <person name="Roy S.W."/>
            <person name="Marshall W.F."/>
            <person name="Sood P."/>
        </authorList>
    </citation>
    <scope>NUCLEOTIDE SEQUENCE [LARGE SCALE GENOMIC DNA]</scope>
    <source>
        <strain evidence="2">WM001</strain>
    </source>
</reference>
<gene>
    <name evidence="2" type="ORF">SteCoe_9527</name>
</gene>
<feature type="region of interest" description="Disordered" evidence="1">
    <location>
        <begin position="213"/>
        <end position="244"/>
    </location>
</feature>
<feature type="compositionally biased region" description="Basic and acidic residues" evidence="1">
    <location>
        <begin position="226"/>
        <end position="238"/>
    </location>
</feature>
<name>A0A1R2CHR4_9CILI</name>